<reference evidence="5" key="1">
    <citation type="journal article" date="2019" name="Int. J. Syst. Evol. Microbiol.">
        <title>The Global Catalogue of Microorganisms (GCM) 10K type strain sequencing project: providing services to taxonomists for standard genome sequencing and annotation.</title>
        <authorList>
            <consortium name="The Broad Institute Genomics Platform"/>
            <consortium name="The Broad Institute Genome Sequencing Center for Infectious Disease"/>
            <person name="Wu L."/>
            <person name="Ma J."/>
        </authorList>
    </citation>
    <scope>NUCLEOTIDE SEQUENCE [LARGE SCALE GENOMIC DNA]</scope>
    <source>
        <strain evidence="5">KCTC 23298</strain>
    </source>
</reference>
<evidence type="ECO:0000313" key="5">
    <source>
        <dbReference type="Proteomes" id="UP000658305"/>
    </source>
</evidence>
<name>A0ABQ3F6R7_9RHOB</name>
<feature type="domain" description="GTA TIM-barrel-like" evidence="1">
    <location>
        <begin position="442"/>
        <end position="735"/>
    </location>
</feature>
<comment type="caution">
    <text evidence="4">The sequence shown here is derived from an EMBL/GenBank/DDBJ whole genome shotgun (WGS) entry which is preliminary data.</text>
</comment>
<feature type="domain" description="Rcc01698-like C-terminal" evidence="3">
    <location>
        <begin position="1043"/>
        <end position="1143"/>
    </location>
</feature>
<evidence type="ECO:0000259" key="2">
    <source>
        <dbReference type="Pfam" id="PF13550"/>
    </source>
</evidence>
<evidence type="ECO:0000313" key="4">
    <source>
        <dbReference type="EMBL" id="GHC09877.1"/>
    </source>
</evidence>
<dbReference type="Pfam" id="PF13550">
    <property type="entry name" value="Phage-tail_3"/>
    <property type="match status" value="1"/>
</dbReference>
<keyword evidence="5" id="KW-1185">Reference proteome</keyword>
<accession>A0ABQ3F6R7</accession>
<dbReference type="InterPro" id="IPR017853">
    <property type="entry name" value="GH"/>
</dbReference>
<dbReference type="Pfam" id="PF13547">
    <property type="entry name" value="GTA_TIM"/>
    <property type="match status" value="1"/>
</dbReference>
<dbReference type="Proteomes" id="UP000658305">
    <property type="component" value="Unassembled WGS sequence"/>
</dbReference>
<dbReference type="InterPro" id="IPR056490">
    <property type="entry name" value="Rcc01698_C"/>
</dbReference>
<organism evidence="4 5">
    <name type="scientific">Gemmobacter nanjingensis</name>
    <dbReference type="NCBI Taxonomy" id="488454"/>
    <lineage>
        <taxon>Bacteria</taxon>
        <taxon>Pseudomonadati</taxon>
        <taxon>Pseudomonadota</taxon>
        <taxon>Alphaproteobacteria</taxon>
        <taxon>Rhodobacterales</taxon>
        <taxon>Paracoccaceae</taxon>
        <taxon>Gemmobacter</taxon>
    </lineage>
</organism>
<evidence type="ECO:0000259" key="3">
    <source>
        <dbReference type="Pfam" id="PF23666"/>
    </source>
</evidence>
<dbReference type="InterPro" id="IPR025195">
    <property type="entry name" value="GTA_TIM_dom"/>
</dbReference>
<dbReference type="Pfam" id="PF23666">
    <property type="entry name" value="Rcc01698_C"/>
    <property type="match status" value="1"/>
</dbReference>
<dbReference type="InterPro" id="IPR032876">
    <property type="entry name" value="J_dom"/>
</dbReference>
<protein>
    <submittedName>
        <fullName evidence="4">Phage host specificity protein</fullName>
    </submittedName>
</protein>
<dbReference type="RefSeq" id="WP_189379986.1">
    <property type="nucleotide sequence ID" value="NZ_BMYI01000001.1"/>
</dbReference>
<evidence type="ECO:0000259" key="1">
    <source>
        <dbReference type="Pfam" id="PF13547"/>
    </source>
</evidence>
<dbReference type="EMBL" id="BMYI01000001">
    <property type="protein sequence ID" value="GHC09877.1"/>
    <property type="molecule type" value="Genomic_DNA"/>
</dbReference>
<dbReference type="SUPFAM" id="SSF51445">
    <property type="entry name" value="(Trans)glycosidases"/>
    <property type="match status" value="1"/>
</dbReference>
<dbReference type="CDD" id="cd19607">
    <property type="entry name" value="GTA_TIM-barrel-like"/>
    <property type="match status" value="1"/>
</dbReference>
<dbReference type="Gene3D" id="3.20.20.80">
    <property type="entry name" value="Glycosidases"/>
    <property type="match status" value="2"/>
</dbReference>
<feature type="domain" description="Tip attachment protein J" evidence="2">
    <location>
        <begin position="794"/>
        <end position="952"/>
    </location>
</feature>
<sequence length="1297" mass="139258">MATILLSAAGAAIGSGFGGTVLGLSGAVIGRAVGATLGRVLDQKLLGAGSEAVEVGRVDRFRLMGASEGAAVAQVFGRVRVAGQVIWATRFMEQTSTTGGGKGAPSPRTTTYSYSASLAVALCQGRISSIGRIWADGVEIAPGDLNLRVYTGSEAQLPDPKIEAVEGADLAPAYRGIAYVVIEDLELGRFGNRVPQLSFEVIRPAQGAAAEAMTSLQDAVRAVALIPGTGEYSLATTAVHYAEGDAAVRSANVNSPSGRSDFLTSLKQLEEEAPNCGSVSLVVSWFGSDLRCGDCEIRPKVEQTAQEGVGMVWRAGGIGRDAAQEVPRIDGSSVYGGTPADAAVVEAITALRAKGQSVMFYPFILMEQLAGNGLQNPWDGAADQPPLPWRGRITLAQAPGRAGSSDQTSGALAEVADFFGGAQPEDFTIDGTSVSYAGADEWRYRRFILHYAHLCAAAGGVDAFCIGSEMRGLTQIRGPGHSFPAVAALRQLAAEVRAILGPATKISYAADWSEYFGYHTGGNVYFHLDPLWADLNIDFIGIDNYMPLSDWRDEEEHLDAGARRIYDLDYLKTNVAGGEGFDWYYDSDEAERLQRRRPIEDGAYGEPWIYRYKDLRSWWSERHHDRIDGVRAWGTTDWVPQSKPIWFTEYGCAAIDKGTNQPNRFLDPKSSESVLPKFSTGRRDDLMQMHYLLAFHEYWADPVHNPRSALYDGRMLDTARSHVWAWDARPYPAFPAMASVWSDGGNYARGHWITGRIAGQRLAAVVAEICEQAGLTEFDVSDLVGVVRGFHLTEIGSTRAALQPLMLAYGFDATDQGGKLVFRMRDGQMGAAFATDRLAVSADLSGPVETSRSPEPESAGRVMLGFTEADGDFASRQAGAVAPGDAVPTVAQSDLPLVLTRAEGAAIAERWLAEAQVARDTLRFALPRSAMGLRAGDVARVAGADYRIDRLEHGDVLMAEGVRTERGLYLPAPHAEEIPEPRAYLAPLPVYPVFLDLPLLTGSEVPGAPHLAVGGRPWPGTVALWSAAEDAGYALNTTLNRSATIGRTETVLARAPAGRWDRGAGLRVRLSSGHLTSAGPRGVLGGANAMAIGDPDSGIWEVFQFTEAQLVAPMTYELRMRLRGQAGTDGVMPGEWPIGSQIVLLDGALAQIDLPPSLRGLERHYRIGVAARGYDHPTVTHRVAAFTGVGLRPYAPCHLKEQRQAGDLAFTWVRRSRIDGDSWQAADVPMGEEREDYLVQLWQGAVLLREDRCSAPGWVYTGAMQSADGATGMVVLRVAQLSASFGAGPAASLEVTL</sequence>
<gene>
    <name evidence="4" type="ORF">GCM10007291_02770</name>
</gene>
<proteinExistence type="predicted"/>